<organism evidence="1 2">
    <name type="scientific">Pseudomonas fluorescens</name>
    <dbReference type="NCBI Taxonomy" id="294"/>
    <lineage>
        <taxon>Bacteria</taxon>
        <taxon>Pseudomonadati</taxon>
        <taxon>Pseudomonadota</taxon>
        <taxon>Gammaproteobacteria</taxon>
        <taxon>Pseudomonadales</taxon>
        <taxon>Pseudomonadaceae</taxon>
        <taxon>Pseudomonas</taxon>
    </lineage>
</organism>
<evidence type="ECO:0000313" key="1">
    <source>
        <dbReference type="EMBL" id="MBT2330203.1"/>
    </source>
</evidence>
<name>A0A944DLI9_PSEFL</name>
<dbReference type="EMBL" id="JAGGOB010000032">
    <property type="protein sequence ID" value="MBT2330203.1"/>
    <property type="molecule type" value="Genomic_DNA"/>
</dbReference>
<dbReference type="AlphaFoldDB" id="A0A944DLI9"/>
<protein>
    <submittedName>
        <fullName evidence="1">Uncharacterized protein</fullName>
    </submittedName>
</protein>
<comment type="caution">
    <text evidence="1">The sequence shown here is derived from an EMBL/GenBank/DDBJ whole genome shotgun (WGS) entry which is preliminary data.</text>
</comment>
<dbReference type="RefSeq" id="WP_214912809.1">
    <property type="nucleotide sequence ID" value="NZ_JAGGNX010000004.1"/>
</dbReference>
<sequence length="189" mass="20899">MPLGVHEIVAGCVAYLDGEALIADQAVSDPEGVGTIGVRPFLCISTEGGSSKWLTLTTQRSPERVSLWGYQVGGPLAWRTTENFVTDARKVFEGPNTSFIAASNADHASNNRPMVTEAGLTLVLDTVAYYTAQESYEDYEGVEYVEPQQQYFNPYYPQYFNPYQQQNAYPPQNGSGYMDGTGLWFPPQQ</sequence>
<dbReference type="Proteomes" id="UP000692896">
    <property type="component" value="Unassembled WGS sequence"/>
</dbReference>
<gene>
    <name evidence="1" type="ORF">J7E47_15920</name>
</gene>
<accession>A0A944DLI9</accession>
<evidence type="ECO:0000313" key="2">
    <source>
        <dbReference type="Proteomes" id="UP000692896"/>
    </source>
</evidence>
<reference evidence="1" key="1">
    <citation type="submission" date="2021-03" db="EMBL/GenBank/DDBJ databases">
        <title>Genomic analysis provides insights into the functional capacity of soil bacteria communities inhabiting an altitudinal gradient in the Atacama Desert.</title>
        <authorList>
            <person name="Gonzalez M."/>
            <person name="Maldonado J."/>
            <person name="Maza F."/>
            <person name="Hodar C."/>
            <person name="Cortes M."/>
            <person name="Palma R."/>
            <person name="Andreani C."/>
            <person name="Gaete A."/>
            <person name="Vasquez-Dean J."/>
            <person name="Acuna V."/>
            <person name="Aguado M."/>
            <person name="Mandakovic D."/>
            <person name="Latorre M."/>
            <person name="Orellana A."/>
            <person name="Gutierrez R."/>
            <person name="Montecino M."/>
            <person name="Allende M."/>
            <person name="Maass A."/>
            <person name="Cambiazo V."/>
        </authorList>
    </citation>
    <scope>NUCLEOTIDE SEQUENCE</scope>
    <source>
        <strain evidence="1">ISL-25</strain>
    </source>
</reference>
<proteinExistence type="predicted"/>